<dbReference type="EMBL" id="JBHTLS010000110">
    <property type="protein sequence ID" value="MFD1104714.1"/>
    <property type="molecule type" value="Genomic_DNA"/>
</dbReference>
<evidence type="ECO:0000313" key="1">
    <source>
        <dbReference type="EMBL" id="MFD1104714.1"/>
    </source>
</evidence>
<sequence length="264" mass="28405">MALLEEAFLACANLDAEFEPDDPSPEFLAAFPPTDGDDHWSGLLALFDDPLFPSLGAELSGRNGLEDPAHCAALISGTTDFQPWSVAQIIQRCCQATLAREPLGFEWAVTCSRPRPGEFGGGYCAIFADRVKIQSTGKALSQALASGLPSASGESAGRISPVRQRADVTAGRSLSFNAPDIFQDPAFRRWLMDDRPKFTWHKSGDPDEWSDVVVLVDPSLSGEGSDSDMPAHIWDRIIALCRAELGAGGSGDPHIMVRLTNLDC</sequence>
<dbReference type="RefSeq" id="WP_380910208.1">
    <property type="nucleotide sequence ID" value="NZ_JBHTLS010000110.1"/>
</dbReference>
<keyword evidence="2" id="KW-1185">Reference proteome</keyword>
<evidence type="ECO:0000313" key="2">
    <source>
        <dbReference type="Proteomes" id="UP001597203"/>
    </source>
</evidence>
<reference evidence="2" key="1">
    <citation type="journal article" date="2019" name="Int. J. Syst. Evol. Microbiol.">
        <title>The Global Catalogue of Microorganisms (GCM) 10K type strain sequencing project: providing services to taxonomists for standard genome sequencing and annotation.</title>
        <authorList>
            <consortium name="The Broad Institute Genomics Platform"/>
            <consortium name="The Broad Institute Genome Sequencing Center for Infectious Disease"/>
            <person name="Wu L."/>
            <person name="Ma J."/>
        </authorList>
    </citation>
    <scope>NUCLEOTIDE SEQUENCE [LARGE SCALE GENOMIC DNA]</scope>
    <source>
        <strain evidence="2">CCUG 54329</strain>
    </source>
</reference>
<protein>
    <submittedName>
        <fullName evidence="1">Uncharacterized protein</fullName>
    </submittedName>
</protein>
<dbReference type="Proteomes" id="UP001597203">
    <property type="component" value="Unassembled WGS sequence"/>
</dbReference>
<comment type="caution">
    <text evidence="1">The sequence shown here is derived from an EMBL/GenBank/DDBJ whole genome shotgun (WGS) entry which is preliminary data.</text>
</comment>
<gene>
    <name evidence="1" type="ORF">ACFQ24_07485</name>
</gene>
<proteinExistence type="predicted"/>
<accession>A0ABW3NY87</accession>
<organism evidence="1 2">
    <name type="scientific">Sphingobium olei</name>
    <dbReference type="NCBI Taxonomy" id="420955"/>
    <lineage>
        <taxon>Bacteria</taxon>
        <taxon>Pseudomonadati</taxon>
        <taxon>Pseudomonadota</taxon>
        <taxon>Alphaproteobacteria</taxon>
        <taxon>Sphingomonadales</taxon>
        <taxon>Sphingomonadaceae</taxon>
        <taxon>Sphingobium</taxon>
    </lineage>
</organism>
<name>A0ABW3NY87_9SPHN</name>